<dbReference type="PANTHER" id="PTHR21521">
    <property type="entry name" value="AMUN, ISOFORM A"/>
    <property type="match status" value="1"/>
</dbReference>
<evidence type="ECO:0000313" key="3">
    <source>
        <dbReference type="EMBL" id="CAE2282346.1"/>
    </source>
</evidence>
<dbReference type="PANTHER" id="PTHR21521:SF0">
    <property type="entry name" value="AMUN, ISOFORM A"/>
    <property type="match status" value="1"/>
</dbReference>
<dbReference type="EMBL" id="HBKQ01056018">
    <property type="protein sequence ID" value="CAE2282346.1"/>
    <property type="molecule type" value="Transcribed_RNA"/>
</dbReference>
<evidence type="ECO:0000256" key="1">
    <source>
        <dbReference type="SAM" id="MobiDB-lite"/>
    </source>
</evidence>
<feature type="signal peptide" evidence="2">
    <location>
        <begin position="1"/>
        <end position="19"/>
    </location>
</feature>
<accession>A0A7S4K368</accession>
<evidence type="ECO:0008006" key="4">
    <source>
        <dbReference type="Google" id="ProtNLM"/>
    </source>
</evidence>
<dbReference type="AlphaFoldDB" id="A0A7S4K368"/>
<protein>
    <recommendedName>
        <fullName evidence="4">HhH-GPD domain-containing protein</fullName>
    </recommendedName>
</protein>
<reference evidence="3" key="1">
    <citation type="submission" date="2021-01" db="EMBL/GenBank/DDBJ databases">
        <authorList>
            <person name="Corre E."/>
            <person name="Pelletier E."/>
            <person name="Niang G."/>
            <person name="Scheremetjew M."/>
            <person name="Finn R."/>
            <person name="Kale V."/>
            <person name="Holt S."/>
            <person name="Cochrane G."/>
            <person name="Meng A."/>
            <person name="Brown T."/>
            <person name="Cohen L."/>
        </authorList>
    </citation>
    <scope>NUCLEOTIDE SEQUENCE</scope>
    <source>
        <strain evidence="3">Isolate 1302-5</strain>
    </source>
</reference>
<proteinExistence type="predicted"/>
<name>A0A7S4K368_9STRA</name>
<gene>
    <name evidence="3" type="ORF">OAUR00152_LOCUS38355</name>
</gene>
<sequence length="279" mass="30994">MREVLVLLGLVCLSPLFSATVSGALTIMPKSTYTRPGVAAAARLAELRSKSDVKVWEKIDSCYEDMLDEKGGKKLVKLEQLCMDLSKRLHEDSRPTISKDELLQLVEWKFSKGKPRWALINLLKSNQPKSVEKCSTAAFKQSEDGNISEAMKCFCELKGVGPATASALLSLHRDDLFAFMDDEVIECLYDGKRGYTLKIYLDVNKQCTEIAEKLGKNWTSRRIGRALWTAARIAASGGDDITLSGTSSKPRKNARSASTMKNDGHTETARRSSRKRPKI</sequence>
<evidence type="ECO:0000256" key="2">
    <source>
        <dbReference type="SAM" id="SignalP"/>
    </source>
</evidence>
<feature type="region of interest" description="Disordered" evidence="1">
    <location>
        <begin position="241"/>
        <end position="279"/>
    </location>
</feature>
<feature type="chain" id="PRO_5031052554" description="HhH-GPD domain-containing protein" evidence="2">
    <location>
        <begin position="20"/>
        <end position="279"/>
    </location>
</feature>
<organism evidence="3">
    <name type="scientific">Odontella aurita</name>
    <dbReference type="NCBI Taxonomy" id="265563"/>
    <lineage>
        <taxon>Eukaryota</taxon>
        <taxon>Sar</taxon>
        <taxon>Stramenopiles</taxon>
        <taxon>Ochrophyta</taxon>
        <taxon>Bacillariophyta</taxon>
        <taxon>Mediophyceae</taxon>
        <taxon>Biddulphiophycidae</taxon>
        <taxon>Eupodiscales</taxon>
        <taxon>Odontellaceae</taxon>
        <taxon>Odontella</taxon>
    </lineage>
</organism>
<keyword evidence="2" id="KW-0732">Signal</keyword>